<dbReference type="PANTHER" id="PTHR30087:SF1">
    <property type="entry name" value="HYPOTHETICAL CYTOSOLIC PROTEIN"/>
    <property type="match status" value="1"/>
</dbReference>
<accession>A0ABU3A8N6</accession>
<dbReference type="Pfam" id="PF04463">
    <property type="entry name" value="2-thiour_desulf"/>
    <property type="match status" value="1"/>
</dbReference>
<dbReference type="Proteomes" id="UP001266357">
    <property type="component" value="Unassembled WGS sequence"/>
</dbReference>
<dbReference type="PANTHER" id="PTHR30087">
    <property type="entry name" value="INNER MEMBRANE PROTEIN"/>
    <property type="match status" value="1"/>
</dbReference>
<comment type="caution">
    <text evidence="1">The sequence shown here is derived from an EMBL/GenBank/DDBJ whole genome shotgun (WGS) entry which is preliminary data.</text>
</comment>
<protein>
    <submittedName>
        <fullName evidence="1">DUF523 domain-containing protein</fullName>
    </submittedName>
</protein>
<evidence type="ECO:0000313" key="1">
    <source>
        <dbReference type="EMBL" id="MDT0605326.1"/>
    </source>
</evidence>
<dbReference type="RefSeq" id="WP_311584951.1">
    <property type="nucleotide sequence ID" value="NZ_JAVRIF010000014.1"/>
</dbReference>
<proteinExistence type="predicted"/>
<dbReference type="EMBL" id="JAVRIF010000014">
    <property type="protein sequence ID" value="MDT0605326.1"/>
    <property type="molecule type" value="Genomic_DNA"/>
</dbReference>
<reference evidence="1 2" key="1">
    <citation type="submission" date="2023-09" db="EMBL/GenBank/DDBJ databases">
        <authorList>
            <person name="Rey-Velasco X."/>
        </authorList>
    </citation>
    <scope>NUCLEOTIDE SEQUENCE [LARGE SCALE GENOMIC DNA]</scope>
    <source>
        <strain evidence="1 2">W431</strain>
    </source>
</reference>
<name>A0ABU3A8N6_9GAMM</name>
<keyword evidence="2" id="KW-1185">Reference proteome</keyword>
<dbReference type="InterPro" id="IPR007553">
    <property type="entry name" value="2-thiour_desulf"/>
</dbReference>
<gene>
    <name evidence="1" type="ORF">RM573_17120</name>
</gene>
<sequence length="160" mass="17571">MIKILVSACFLGEKVRYDGTSQQLLNQSLLSWIHNKQVVSFCPEIAGGLPVPRQPAEIQAKSQRILTCDGVDVSAQFNKGAQRALTLCQQHHIRFALLKESSPSCGSTTIYDGTFTQEKMSGEGVTTKLLRQHGVRVFSEKNITALIAELASFSEKPSPH</sequence>
<evidence type="ECO:0000313" key="2">
    <source>
        <dbReference type="Proteomes" id="UP001266357"/>
    </source>
</evidence>
<organism evidence="1 2">
    <name type="scientific">Thalassotalea castellviae</name>
    <dbReference type="NCBI Taxonomy" id="3075612"/>
    <lineage>
        <taxon>Bacteria</taxon>
        <taxon>Pseudomonadati</taxon>
        <taxon>Pseudomonadota</taxon>
        <taxon>Gammaproteobacteria</taxon>
        <taxon>Alteromonadales</taxon>
        <taxon>Colwelliaceae</taxon>
        <taxon>Thalassotalea</taxon>
    </lineage>
</organism>